<dbReference type="InterPro" id="IPR036388">
    <property type="entry name" value="WH-like_DNA-bd_sf"/>
</dbReference>
<dbReference type="Proteomes" id="UP001205311">
    <property type="component" value="Unassembled WGS sequence"/>
</dbReference>
<dbReference type="InterPro" id="IPR001845">
    <property type="entry name" value="HTH_ArsR_DNA-bd_dom"/>
</dbReference>
<dbReference type="CDD" id="cd00090">
    <property type="entry name" value="HTH_ARSR"/>
    <property type="match status" value="1"/>
</dbReference>
<keyword evidence="3" id="KW-1185">Reference proteome</keyword>
<gene>
    <name evidence="2" type="ORF">LX15_002584</name>
</gene>
<dbReference type="SUPFAM" id="SSF46785">
    <property type="entry name" value="Winged helix' DNA-binding domain"/>
    <property type="match status" value="1"/>
</dbReference>
<dbReference type="InterPro" id="IPR052543">
    <property type="entry name" value="HTH_Metal-responsive_Reg"/>
</dbReference>
<protein>
    <submittedName>
        <fullName evidence="2">DNA-binding transcriptional regulator, ArsR family</fullName>
    </submittedName>
</protein>
<feature type="domain" description="HTH arsR-type" evidence="1">
    <location>
        <begin position="1"/>
        <end position="93"/>
    </location>
</feature>
<accession>A0ABT1HTN3</accession>
<dbReference type="Pfam" id="PF12840">
    <property type="entry name" value="HTH_20"/>
    <property type="match status" value="1"/>
</dbReference>
<dbReference type="Gene3D" id="1.10.10.10">
    <property type="entry name" value="Winged helix-like DNA-binding domain superfamily/Winged helix DNA-binding domain"/>
    <property type="match status" value="1"/>
</dbReference>
<dbReference type="PROSITE" id="PS50987">
    <property type="entry name" value="HTH_ARSR_2"/>
    <property type="match status" value="1"/>
</dbReference>
<evidence type="ECO:0000313" key="3">
    <source>
        <dbReference type="Proteomes" id="UP001205311"/>
    </source>
</evidence>
<dbReference type="EMBL" id="JAMTCP010000011">
    <property type="protein sequence ID" value="MCP2258886.1"/>
    <property type="molecule type" value="Genomic_DNA"/>
</dbReference>
<dbReference type="RefSeq" id="WP_253669797.1">
    <property type="nucleotide sequence ID" value="NZ_JAMTCP010000011.1"/>
</dbReference>
<proteinExistence type="predicted"/>
<dbReference type="PANTHER" id="PTHR39168:SF1">
    <property type="entry name" value="TRANSCRIPTIONAL REGULATORY PROTEIN"/>
    <property type="match status" value="1"/>
</dbReference>
<dbReference type="InterPro" id="IPR036390">
    <property type="entry name" value="WH_DNA-bd_sf"/>
</dbReference>
<evidence type="ECO:0000313" key="2">
    <source>
        <dbReference type="EMBL" id="MCP2258886.1"/>
    </source>
</evidence>
<dbReference type="InterPro" id="IPR011991">
    <property type="entry name" value="ArsR-like_HTH"/>
</dbReference>
<name>A0ABT1HTN3_STRSD</name>
<dbReference type="GO" id="GO:0003677">
    <property type="term" value="F:DNA binding"/>
    <property type="evidence" value="ECO:0007669"/>
    <property type="project" value="UniProtKB-KW"/>
</dbReference>
<reference evidence="2 3" key="1">
    <citation type="submission" date="2022-06" db="EMBL/GenBank/DDBJ databases">
        <title>Genomic Encyclopedia of Archaeal and Bacterial Type Strains, Phase II (KMG-II): from individual species to whole genera.</title>
        <authorList>
            <person name="Goeker M."/>
        </authorList>
    </citation>
    <scope>NUCLEOTIDE SEQUENCE [LARGE SCALE GENOMIC DNA]</scope>
    <source>
        <strain evidence="2 3">DSM 40477</strain>
    </source>
</reference>
<organism evidence="2 3">
    <name type="scientific">Streptoalloteichus tenebrarius (strain ATCC 17920 / DSM 40477 / JCM 4838 / CBS 697.72 / NBRC 16177 / NCIMB 11028 / NRRL B-12390 / A12253. 1 / ISP 5477)</name>
    <name type="common">Streptomyces tenebrarius</name>
    <dbReference type="NCBI Taxonomy" id="1933"/>
    <lineage>
        <taxon>Bacteria</taxon>
        <taxon>Bacillati</taxon>
        <taxon>Actinomycetota</taxon>
        <taxon>Actinomycetes</taxon>
        <taxon>Pseudonocardiales</taxon>
        <taxon>Pseudonocardiaceae</taxon>
        <taxon>Streptoalloteichus</taxon>
    </lineage>
</organism>
<keyword evidence="2" id="KW-0238">DNA-binding</keyword>
<dbReference type="SMART" id="SM00418">
    <property type="entry name" value="HTH_ARSR"/>
    <property type="match status" value="1"/>
</dbReference>
<sequence>MENVDLASVAAVLADPSRAAMCLALLDGRAWTVGELARVAGIAPSSASEQVARLRAARFVETLRQGRHQYVRIGDPAVADLVERLTQHAEGRPARGLRASLRANRLAFARHCYDHVAGRLGVALRDGMLHNGLIDIGNGLSVTPSGRAVLADLGVPIPDRPRRPLLRDCLDWTERREHLAGALPAALMRHALDVGWLQRGEGRALRTTDAATEPFSRLGVTLADLTTADTHPTYLRAV</sequence>
<dbReference type="PANTHER" id="PTHR39168">
    <property type="entry name" value="TRANSCRIPTIONAL REGULATOR-RELATED"/>
    <property type="match status" value="1"/>
</dbReference>
<evidence type="ECO:0000259" key="1">
    <source>
        <dbReference type="PROSITE" id="PS50987"/>
    </source>
</evidence>
<comment type="caution">
    <text evidence="2">The sequence shown here is derived from an EMBL/GenBank/DDBJ whole genome shotgun (WGS) entry which is preliminary data.</text>
</comment>